<evidence type="ECO:0000256" key="4">
    <source>
        <dbReference type="ARBA" id="ARBA00035242"/>
    </source>
</evidence>
<proteinExistence type="inferred from homology"/>
<dbReference type="InterPro" id="IPR008991">
    <property type="entry name" value="Translation_prot_SH3-like_sf"/>
</dbReference>
<dbReference type="InterPro" id="IPR022669">
    <property type="entry name" value="Ribosomal_uL2_C"/>
</dbReference>
<dbReference type="AlphaFoldDB" id="A0A1F5ECH4"/>
<comment type="similarity">
    <text evidence="1">Belongs to the universal ribosomal protein uL2 family.</text>
</comment>
<dbReference type="SMART" id="SM01383">
    <property type="entry name" value="Ribosomal_L2"/>
    <property type="match status" value="1"/>
</dbReference>
<dbReference type="Gene3D" id="2.30.30.30">
    <property type="match status" value="1"/>
</dbReference>
<dbReference type="Pfam" id="PF03947">
    <property type="entry name" value="Ribosomal_L2_C"/>
    <property type="match status" value="1"/>
</dbReference>
<dbReference type="Gene3D" id="2.40.50.140">
    <property type="entry name" value="Nucleic acid-binding proteins"/>
    <property type="match status" value="1"/>
</dbReference>
<dbReference type="PIRSF" id="PIRSF002158">
    <property type="entry name" value="Ribosomal_L2"/>
    <property type="match status" value="1"/>
</dbReference>
<evidence type="ECO:0000256" key="5">
    <source>
        <dbReference type="ARBA" id="ARBA00035459"/>
    </source>
</evidence>
<dbReference type="PANTHER" id="PTHR13691">
    <property type="entry name" value="RIBOSOMAL PROTEIN L2"/>
    <property type="match status" value="1"/>
</dbReference>
<dbReference type="SMART" id="SM01382">
    <property type="entry name" value="Ribosomal_L2_C"/>
    <property type="match status" value="1"/>
</dbReference>
<name>A0A1F5ECH4_9BACT</name>
<evidence type="ECO:0000259" key="7">
    <source>
        <dbReference type="SMART" id="SM01382"/>
    </source>
</evidence>
<organism evidence="9 10">
    <name type="scientific">Candidatus Berkelbacteria bacterium RIFCSPLOWO2_01_FULL_50_28</name>
    <dbReference type="NCBI Taxonomy" id="1797471"/>
    <lineage>
        <taxon>Bacteria</taxon>
        <taxon>Candidatus Berkelbacteria</taxon>
    </lineage>
</organism>
<sequence length="276" mass="30366">MPRLVKPTSPARRKMSFGDFGTLSKVRPVKSLTIALKKHSGRDAAGRISVRHRGGGVKRLYRLIDSKFLPFEGSATVLGLEYDPNRSAFIALIEMPDKSKRYVLAPEGVKAGSKLTSGTSKKPVVGSRYKLADIPPGQEIHNVELQPGRGGQMIRSAGSWAILSAKEGKYAYIKLPSSEIRKVLLECMASVGRVSNPTHNRVRIAKAGRMRHMGFRPTVRGKAMNPVSHPHGGGEGVNPIGLKHPKTPWGKPALGARTRRNRRTSKFIISRREKKR</sequence>
<dbReference type="InterPro" id="IPR022666">
    <property type="entry name" value="Ribosomal_uL2_RNA-bd_dom"/>
</dbReference>
<dbReference type="Gene3D" id="4.10.950.10">
    <property type="entry name" value="Ribosomal protein L2, domain 3"/>
    <property type="match status" value="1"/>
</dbReference>
<dbReference type="InterPro" id="IPR014726">
    <property type="entry name" value="Ribosomal_uL2_dom3"/>
</dbReference>
<accession>A0A1F5ECH4</accession>
<evidence type="ECO:0000313" key="10">
    <source>
        <dbReference type="Proteomes" id="UP000177481"/>
    </source>
</evidence>
<keyword evidence="2 9" id="KW-0689">Ribosomal protein</keyword>
<comment type="caution">
    <text evidence="9">The sequence shown here is derived from an EMBL/GenBank/DDBJ whole genome shotgun (WGS) entry which is preliminary data.</text>
</comment>
<dbReference type="GO" id="GO:0015934">
    <property type="term" value="C:large ribosomal subunit"/>
    <property type="evidence" value="ECO:0007669"/>
    <property type="project" value="InterPro"/>
</dbReference>
<evidence type="ECO:0000256" key="6">
    <source>
        <dbReference type="SAM" id="MobiDB-lite"/>
    </source>
</evidence>
<dbReference type="PANTHER" id="PTHR13691:SF5">
    <property type="entry name" value="LARGE RIBOSOMAL SUBUNIT PROTEIN UL2M"/>
    <property type="match status" value="1"/>
</dbReference>
<evidence type="ECO:0000313" key="9">
    <source>
        <dbReference type="EMBL" id="OGD64914.1"/>
    </source>
</evidence>
<reference evidence="9 10" key="1">
    <citation type="journal article" date="2016" name="Nat. Commun.">
        <title>Thousands of microbial genomes shed light on interconnected biogeochemical processes in an aquifer system.</title>
        <authorList>
            <person name="Anantharaman K."/>
            <person name="Brown C.T."/>
            <person name="Hug L.A."/>
            <person name="Sharon I."/>
            <person name="Castelle C.J."/>
            <person name="Probst A.J."/>
            <person name="Thomas B.C."/>
            <person name="Singh A."/>
            <person name="Wilkins M.J."/>
            <person name="Karaoz U."/>
            <person name="Brodie E.L."/>
            <person name="Williams K.H."/>
            <person name="Hubbard S.S."/>
            <person name="Banfield J.F."/>
        </authorList>
    </citation>
    <scope>NUCLEOTIDE SEQUENCE [LARGE SCALE GENOMIC DNA]</scope>
</reference>
<evidence type="ECO:0000256" key="2">
    <source>
        <dbReference type="ARBA" id="ARBA00022980"/>
    </source>
</evidence>
<feature type="region of interest" description="Disordered" evidence="6">
    <location>
        <begin position="220"/>
        <end position="276"/>
    </location>
</feature>
<evidence type="ECO:0000259" key="8">
    <source>
        <dbReference type="SMART" id="SM01383"/>
    </source>
</evidence>
<dbReference type="GO" id="GO:0003723">
    <property type="term" value="F:RNA binding"/>
    <property type="evidence" value="ECO:0007669"/>
    <property type="project" value="InterPro"/>
</dbReference>
<gene>
    <name evidence="9" type="ORF">A3A71_02615</name>
</gene>
<dbReference type="InterPro" id="IPR002171">
    <property type="entry name" value="Ribosomal_uL2"/>
</dbReference>
<evidence type="ECO:0000256" key="1">
    <source>
        <dbReference type="ARBA" id="ARBA00005636"/>
    </source>
</evidence>
<protein>
    <recommendedName>
        <fullName evidence="4">Large ribosomal subunit protein uL2</fullName>
    </recommendedName>
    <alternativeName>
        <fullName evidence="5">50S ribosomal protein L2</fullName>
    </alternativeName>
</protein>
<evidence type="ECO:0000256" key="3">
    <source>
        <dbReference type="ARBA" id="ARBA00023274"/>
    </source>
</evidence>
<dbReference type="InterPro" id="IPR005880">
    <property type="entry name" value="Ribosomal_uL2_bac/org-type"/>
</dbReference>
<dbReference type="EMBL" id="MEZX01000002">
    <property type="protein sequence ID" value="OGD64914.1"/>
    <property type="molecule type" value="Genomic_DNA"/>
</dbReference>
<dbReference type="STRING" id="1797471.A3A71_02615"/>
<dbReference type="InterPro" id="IPR012340">
    <property type="entry name" value="NA-bd_OB-fold"/>
</dbReference>
<dbReference type="Proteomes" id="UP000177481">
    <property type="component" value="Unassembled WGS sequence"/>
</dbReference>
<dbReference type="FunFam" id="4.10.950.10:FF:000001">
    <property type="entry name" value="50S ribosomal protein L2"/>
    <property type="match status" value="1"/>
</dbReference>
<dbReference type="SUPFAM" id="SSF50249">
    <property type="entry name" value="Nucleic acid-binding proteins"/>
    <property type="match status" value="1"/>
</dbReference>
<feature type="domain" description="Large ribosomal subunit protein uL2 RNA-binding" evidence="8">
    <location>
        <begin position="41"/>
        <end position="117"/>
    </location>
</feature>
<dbReference type="NCBIfam" id="TIGR01171">
    <property type="entry name" value="rplB_bact"/>
    <property type="match status" value="1"/>
</dbReference>
<dbReference type="GO" id="GO:0002181">
    <property type="term" value="P:cytoplasmic translation"/>
    <property type="evidence" value="ECO:0007669"/>
    <property type="project" value="TreeGrafter"/>
</dbReference>
<dbReference type="Pfam" id="PF00181">
    <property type="entry name" value="Ribosomal_L2_N"/>
    <property type="match status" value="1"/>
</dbReference>
<keyword evidence="3" id="KW-0687">Ribonucleoprotein</keyword>
<dbReference type="SUPFAM" id="SSF50104">
    <property type="entry name" value="Translation proteins SH3-like domain"/>
    <property type="match status" value="1"/>
</dbReference>
<dbReference type="GO" id="GO:0003735">
    <property type="term" value="F:structural constituent of ribosome"/>
    <property type="evidence" value="ECO:0007669"/>
    <property type="project" value="InterPro"/>
</dbReference>
<dbReference type="GO" id="GO:0016740">
    <property type="term" value="F:transferase activity"/>
    <property type="evidence" value="ECO:0007669"/>
    <property type="project" value="InterPro"/>
</dbReference>
<dbReference type="FunFam" id="2.30.30.30:FF:000001">
    <property type="entry name" value="50S ribosomal protein L2"/>
    <property type="match status" value="1"/>
</dbReference>
<dbReference type="InterPro" id="IPR014722">
    <property type="entry name" value="Rib_uL2_dom2"/>
</dbReference>
<feature type="domain" description="Large ribosomal subunit protein uL2 C-terminal" evidence="7">
    <location>
        <begin position="123"/>
        <end position="252"/>
    </location>
</feature>